<protein>
    <submittedName>
        <fullName evidence="5">Uncharacterized protein</fullName>
    </submittedName>
</protein>
<proteinExistence type="inferred from homology"/>
<comment type="similarity">
    <text evidence="1">Belongs to the LRRFIP family.</text>
</comment>
<dbReference type="Pfam" id="PF09738">
    <property type="entry name" value="LRRFIP"/>
    <property type="match status" value="2"/>
</dbReference>
<dbReference type="AlphaFoldDB" id="A0AAD9JSP8"/>
<evidence type="ECO:0000256" key="1">
    <source>
        <dbReference type="ARBA" id="ARBA00008275"/>
    </source>
</evidence>
<comment type="caution">
    <text evidence="5">The sequence shown here is derived from an EMBL/GenBank/DDBJ whole genome shotgun (WGS) entry which is preliminary data.</text>
</comment>
<feature type="compositionally biased region" description="Polar residues" evidence="4">
    <location>
        <begin position="62"/>
        <end position="76"/>
    </location>
</feature>
<dbReference type="Gene3D" id="1.20.5.4090">
    <property type="match status" value="1"/>
</dbReference>
<dbReference type="Proteomes" id="UP001208570">
    <property type="component" value="Unassembled WGS sequence"/>
</dbReference>
<reference evidence="5" key="1">
    <citation type="journal article" date="2023" name="Mol. Biol. Evol.">
        <title>Third-Generation Sequencing Reveals the Adaptive Role of the Epigenome in Three Deep-Sea Polychaetes.</title>
        <authorList>
            <person name="Perez M."/>
            <person name="Aroh O."/>
            <person name="Sun Y."/>
            <person name="Lan Y."/>
            <person name="Juniper S.K."/>
            <person name="Young C.R."/>
            <person name="Angers B."/>
            <person name="Qian P.Y."/>
        </authorList>
    </citation>
    <scope>NUCLEOTIDE SEQUENCE</scope>
    <source>
        <strain evidence="5">P08H-3</strain>
    </source>
</reference>
<gene>
    <name evidence="5" type="ORF">LSH36_182g06024</name>
</gene>
<sequence length="1011" mass="112283">MGNENGKDAKDKIKSSDNESRLTESSSESAYCSDPPSPLSKCVPQEFSSQSNNTSSPSSVSDVTNIPLPSSESGNECNLCDDERADLQVMEIALVDDVGSRDVEVMSELEECLKSFDSEHRDVMDAAQKVSTSGDVNHMEPAGIEVSLSGSGMGLELYDLGNGTVESNAEVNGCYEAHPNIGEASDSKCHEVKLDGSDTVTGDTTEDLCVSEEVSDDFQHNKESSPSVSPSAMKDNSIELEEENIELTVSDHQNTVDPGKPNSDVTSSCLHNNNEMDFVHSMKPQNETVMVETETALSVPNEDSDSEGMDCEFSLSDIDDVVDELEPAKEVTGSVEDATKLDSDVGNDQSHETTSVWLDQSSGSSPVDVGQSCATGLVEPDQSEAKVGSVQSADGYESEHESENDSERDFQNKSEINTEHDSQNELELGLEHRTDCSCGGAKKVNKCDVNTNEVTQSVKHELTKDSKSETERDIKLSVNNAKEKQYKAKPFEISPVTPDAEDRIDKVCALLNKYKAGKAAKNSQDKESKHPAGSSATSDDRRGTHNEEHTWKLIETSDSHTKSDRSWTGEENDSQFPVHDFEQMNDEAEHRIAARQAARRTAREIRMREIERQQREAEEKEGKILNKSTPSKPLLTSRYATSRQDSEDTDDMQLLKSSTEVDICTLVDDISVLQSSTEVDICTLVDDISILQSSAEVDICTLVDDISVLQSSAEVDICTLVDDISVLQSSAEVDICTLVDDISVLQSSAEVDICTLVDDISVLQSSAEVDICTLVDDISVLQSSAEKELYELDERYTKAMMDNAQLDNDKQMLRYEVDLLKDRLEDLSEEHLELQREHKDKCRECDQKKRENTDLTEEVGYLKLQLQQRDKLIEDYGLVFISNDTLVDEADKDHRRQISAESSTTALVTPEAAEILKKHGEGGLDERLKQFDDDKKQLKEEVIRLESQAKRYKQAAENSERNEEELKSEKRKLQRELREAQSEIEELQTSNQHLQKRLDKMKSARNAILKS</sequence>
<feature type="compositionally biased region" description="Basic and acidic residues" evidence="4">
    <location>
        <begin position="397"/>
        <end position="428"/>
    </location>
</feature>
<feature type="region of interest" description="Disordered" evidence="4">
    <location>
        <begin position="214"/>
        <end position="233"/>
    </location>
</feature>
<feature type="region of interest" description="Disordered" evidence="4">
    <location>
        <begin position="611"/>
        <end position="651"/>
    </location>
</feature>
<feature type="coiled-coil region" evidence="3">
    <location>
        <begin position="803"/>
        <end position="844"/>
    </location>
</feature>
<feature type="compositionally biased region" description="Polar residues" evidence="4">
    <location>
        <begin position="346"/>
        <end position="365"/>
    </location>
</feature>
<evidence type="ECO:0000256" key="3">
    <source>
        <dbReference type="SAM" id="Coils"/>
    </source>
</evidence>
<feature type="region of interest" description="Disordered" evidence="4">
    <location>
        <begin position="949"/>
        <end position="1011"/>
    </location>
</feature>
<feature type="compositionally biased region" description="Basic and acidic residues" evidence="4">
    <location>
        <begin position="538"/>
        <end position="568"/>
    </location>
</feature>
<dbReference type="GO" id="GO:0006355">
    <property type="term" value="P:regulation of DNA-templated transcription"/>
    <property type="evidence" value="ECO:0007669"/>
    <property type="project" value="InterPro"/>
</dbReference>
<dbReference type="InterPro" id="IPR019139">
    <property type="entry name" value="LRRFIP1/2"/>
</dbReference>
<evidence type="ECO:0000313" key="5">
    <source>
        <dbReference type="EMBL" id="KAK2157903.1"/>
    </source>
</evidence>
<dbReference type="EMBL" id="JAODUP010000182">
    <property type="protein sequence ID" value="KAK2157903.1"/>
    <property type="molecule type" value="Genomic_DNA"/>
</dbReference>
<dbReference type="PANTHER" id="PTHR19212:SF0">
    <property type="entry name" value="LD07988P"/>
    <property type="match status" value="1"/>
</dbReference>
<feature type="compositionally biased region" description="Low complexity" evidence="4">
    <location>
        <begin position="48"/>
        <end position="61"/>
    </location>
</feature>
<keyword evidence="6" id="KW-1185">Reference proteome</keyword>
<feature type="region of interest" description="Disordered" evidence="4">
    <location>
        <begin position="516"/>
        <end position="576"/>
    </location>
</feature>
<evidence type="ECO:0000313" key="6">
    <source>
        <dbReference type="Proteomes" id="UP001208570"/>
    </source>
</evidence>
<organism evidence="5 6">
    <name type="scientific">Paralvinella palmiformis</name>
    <dbReference type="NCBI Taxonomy" id="53620"/>
    <lineage>
        <taxon>Eukaryota</taxon>
        <taxon>Metazoa</taxon>
        <taxon>Spiralia</taxon>
        <taxon>Lophotrochozoa</taxon>
        <taxon>Annelida</taxon>
        <taxon>Polychaeta</taxon>
        <taxon>Sedentaria</taxon>
        <taxon>Canalipalpata</taxon>
        <taxon>Terebellida</taxon>
        <taxon>Terebelliformia</taxon>
        <taxon>Alvinellidae</taxon>
        <taxon>Paralvinella</taxon>
    </lineage>
</organism>
<feature type="region of interest" description="Disordered" evidence="4">
    <location>
        <begin position="1"/>
        <end position="79"/>
    </location>
</feature>
<dbReference type="PANTHER" id="PTHR19212">
    <property type="entry name" value="LEUCINE RICH REPEAT IN FLII INTERACTING PROTEIN"/>
    <property type="match status" value="1"/>
</dbReference>
<feature type="compositionally biased region" description="Basic and acidic residues" evidence="4">
    <location>
        <begin position="958"/>
        <end position="968"/>
    </location>
</feature>
<evidence type="ECO:0000256" key="4">
    <source>
        <dbReference type="SAM" id="MobiDB-lite"/>
    </source>
</evidence>
<name>A0AAD9JSP8_9ANNE</name>
<accession>A0AAD9JSP8</accession>
<keyword evidence="2 3" id="KW-0175">Coiled coil</keyword>
<evidence type="ECO:0000256" key="2">
    <source>
        <dbReference type="ARBA" id="ARBA00023054"/>
    </source>
</evidence>
<feature type="compositionally biased region" description="Basic and acidic residues" evidence="4">
    <location>
        <begin position="1"/>
        <end position="22"/>
    </location>
</feature>
<feature type="region of interest" description="Disordered" evidence="4">
    <location>
        <begin position="317"/>
        <end position="428"/>
    </location>
</feature>
<feature type="compositionally biased region" description="Basic and acidic residues" evidence="4">
    <location>
        <begin position="611"/>
        <end position="624"/>
    </location>
</feature>